<sequence length="141" mass="15560">MEVSLKIGATDIFSGPNVAEVLLKPNVADPSAAIVLHMPLRPMISNDVGSQSIYLLFIFPEGETNRWYRDRPFLGSHLLLHILQALSRQGPLLDEELSGEGLAAENKRLKAELTAREQTFDKEMTKLKATVSKTFLGGILT</sequence>
<accession>A0A5A7PXN6</accession>
<organism evidence="1 2">
    <name type="scientific">Striga asiatica</name>
    <name type="common">Asiatic witchweed</name>
    <name type="synonym">Buchnera asiatica</name>
    <dbReference type="NCBI Taxonomy" id="4170"/>
    <lineage>
        <taxon>Eukaryota</taxon>
        <taxon>Viridiplantae</taxon>
        <taxon>Streptophyta</taxon>
        <taxon>Embryophyta</taxon>
        <taxon>Tracheophyta</taxon>
        <taxon>Spermatophyta</taxon>
        <taxon>Magnoliopsida</taxon>
        <taxon>eudicotyledons</taxon>
        <taxon>Gunneridae</taxon>
        <taxon>Pentapetalae</taxon>
        <taxon>asterids</taxon>
        <taxon>lamiids</taxon>
        <taxon>Lamiales</taxon>
        <taxon>Orobanchaceae</taxon>
        <taxon>Buchnereae</taxon>
        <taxon>Striga</taxon>
    </lineage>
</organism>
<name>A0A5A7PXN6_STRAF</name>
<dbReference type="Proteomes" id="UP000325081">
    <property type="component" value="Unassembled WGS sequence"/>
</dbReference>
<reference evidence="2" key="1">
    <citation type="journal article" date="2019" name="Curr. Biol.">
        <title>Genome Sequence of Striga asiatica Provides Insight into the Evolution of Plant Parasitism.</title>
        <authorList>
            <person name="Yoshida S."/>
            <person name="Kim S."/>
            <person name="Wafula E.K."/>
            <person name="Tanskanen J."/>
            <person name="Kim Y.M."/>
            <person name="Honaas L."/>
            <person name="Yang Z."/>
            <person name="Spallek T."/>
            <person name="Conn C.E."/>
            <person name="Ichihashi Y."/>
            <person name="Cheong K."/>
            <person name="Cui S."/>
            <person name="Der J.P."/>
            <person name="Gundlach H."/>
            <person name="Jiao Y."/>
            <person name="Hori C."/>
            <person name="Ishida J.K."/>
            <person name="Kasahara H."/>
            <person name="Kiba T."/>
            <person name="Kim M.S."/>
            <person name="Koo N."/>
            <person name="Laohavisit A."/>
            <person name="Lee Y.H."/>
            <person name="Lumba S."/>
            <person name="McCourt P."/>
            <person name="Mortimer J.C."/>
            <person name="Mutuku J.M."/>
            <person name="Nomura T."/>
            <person name="Sasaki-Sekimoto Y."/>
            <person name="Seto Y."/>
            <person name="Wang Y."/>
            <person name="Wakatake T."/>
            <person name="Sakakibara H."/>
            <person name="Demura T."/>
            <person name="Yamaguchi S."/>
            <person name="Yoneyama K."/>
            <person name="Manabe R.I."/>
            <person name="Nelson D.C."/>
            <person name="Schulman A.H."/>
            <person name="Timko M.P."/>
            <person name="dePamphilis C.W."/>
            <person name="Choi D."/>
            <person name="Shirasu K."/>
        </authorList>
    </citation>
    <scope>NUCLEOTIDE SEQUENCE [LARGE SCALE GENOMIC DNA]</scope>
    <source>
        <strain evidence="2">cv. UVA1</strain>
    </source>
</reference>
<proteinExistence type="predicted"/>
<keyword evidence="2" id="KW-1185">Reference proteome</keyword>
<gene>
    <name evidence="1" type="ORF">STAS_13822</name>
</gene>
<comment type="caution">
    <text evidence="1">The sequence shown here is derived from an EMBL/GenBank/DDBJ whole genome shotgun (WGS) entry which is preliminary data.</text>
</comment>
<evidence type="ECO:0000313" key="1">
    <source>
        <dbReference type="EMBL" id="GER37411.1"/>
    </source>
</evidence>
<evidence type="ECO:0000313" key="2">
    <source>
        <dbReference type="Proteomes" id="UP000325081"/>
    </source>
</evidence>
<dbReference type="AlphaFoldDB" id="A0A5A7PXN6"/>
<protein>
    <submittedName>
        <fullName evidence="1">Nucleoid occlusion factor SlmA</fullName>
    </submittedName>
</protein>
<dbReference type="EMBL" id="BKCP01005361">
    <property type="protein sequence ID" value="GER37411.1"/>
    <property type="molecule type" value="Genomic_DNA"/>
</dbReference>